<evidence type="ECO:0000313" key="14">
    <source>
        <dbReference type="Proteomes" id="UP000285883"/>
    </source>
</evidence>
<keyword evidence="2" id="KW-1003">Cell membrane</keyword>
<evidence type="ECO:0000256" key="5">
    <source>
        <dbReference type="ARBA" id="ARBA00022840"/>
    </source>
</evidence>
<evidence type="ECO:0000256" key="4">
    <source>
        <dbReference type="ARBA" id="ARBA00022741"/>
    </source>
</evidence>
<gene>
    <name evidence="11" type="ORF">BBI17_000546</name>
    <name evidence="12" type="ORF">BBO99_00000507</name>
    <name evidence="10" type="ORF">JM16_000556</name>
</gene>
<evidence type="ECO:0000256" key="2">
    <source>
        <dbReference type="ARBA" id="ARBA00022475"/>
    </source>
</evidence>
<dbReference type="EMBL" id="MAYM02001187">
    <property type="protein sequence ID" value="RLN26086.1"/>
    <property type="molecule type" value="Genomic_DNA"/>
</dbReference>
<dbReference type="EMBL" id="MBDN02000008">
    <property type="protein sequence ID" value="RLN85475.1"/>
    <property type="molecule type" value="Genomic_DNA"/>
</dbReference>
<dbReference type="STRING" id="325452.A0A3R7G289"/>
<dbReference type="Pfam" id="PF00689">
    <property type="entry name" value="Cation_ATPase_C"/>
    <property type="match status" value="1"/>
</dbReference>
<keyword evidence="13" id="KW-1185">Reference proteome</keyword>
<dbReference type="GO" id="GO:0005886">
    <property type="term" value="C:plasma membrane"/>
    <property type="evidence" value="ECO:0007669"/>
    <property type="project" value="UniProtKB-SubCell"/>
</dbReference>
<proteinExistence type="predicted"/>
<dbReference type="NCBIfam" id="TIGR01494">
    <property type="entry name" value="ATPase_P-type"/>
    <property type="match status" value="2"/>
</dbReference>
<organism evidence="11 14">
    <name type="scientific">Phytophthora kernoviae</name>
    <dbReference type="NCBI Taxonomy" id="325452"/>
    <lineage>
        <taxon>Eukaryota</taxon>
        <taxon>Sar</taxon>
        <taxon>Stramenopiles</taxon>
        <taxon>Oomycota</taxon>
        <taxon>Peronosporomycetes</taxon>
        <taxon>Peronosporales</taxon>
        <taxon>Peronosporaceae</taxon>
        <taxon>Phytophthora</taxon>
    </lineage>
</organism>
<feature type="transmembrane region" description="Helical" evidence="8">
    <location>
        <begin position="322"/>
        <end position="344"/>
    </location>
</feature>
<dbReference type="Gene3D" id="3.40.50.1000">
    <property type="entry name" value="HAD superfamily/HAD-like"/>
    <property type="match status" value="2"/>
</dbReference>
<dbReference type="SUPFAM" id="SSF81653">
    <property type="entry name" value="Calcium ATPase, transduction domain A"/>
    <property type="match status" value="1"/>
</dbReference>
<dbReference type="PROSITE" id="PS00154">
    <property type="entry name" value="ATPASE_E1_E2"/>
    <property type="match status" value="1"/>
</dbReference>
<dbReference type="Gene3D" id="1.20.1110.10">
    <property type="entry name" value="Calcium-transporting ATPase, transmembrane domain"/>
    <property type="match status" value="2"/>
</dbReference>
<dbReference type="SUPFAM" id="SSF81665">
    <property type="entry name" value="Calcium ATPase, transmembrane domain M"/>
    <property type="match status" value="1"/>
</dbReference>
<dbReference type="SMART" id="SM00831">
    <property type="entry name" value="Cation_ATPase_N"/>
    <property type="match status" value="1"/>
</dbReference>
<dbReference type="Gene3D" id="3.40.1110.10">
    <property type="entry name" value="Calcium-transporting ATPase, cytoplasmic domain N"/>
    <property type="match status" value="1"/>
</dbReference>
<dbReference type="InterPro" id="IPR036412">
    <property type="entry name" value="HAD-like_sf"/>
</dbReference>
<comment type="subcellular location">
    <subcellularLocation>
        <location evidence="1">Cell membrane</location>
        <topology evidence="1">Multi-pass membrane protein</topology>
    </subcellularLocation>
</comment>
<feature type="transmembrane region" description="Helical" evidence="8">
    <location>
        <begin position="97"/>
        <end position="115"/>
    </location>
</feature>
<keyword evidence="6 8" id="KW-1133">Transmembrane helix</keyword>
<evidence type="ECO:0000256" key="7">
    <source>
        <dbReference type="ARBA" id="ARBA00023136"/>
    </source>
</evidence>
<dbReference type="InterPro" id="IPR023299">
    <property type="entry name" value="ATPase_P-typ_cyto_dom_N"/>
</dbReference>
<dbReference type="InterPro" id="IPR059000">
    <property type="entry name" value="ATPase_P-type_domA"/>
</dbReference>
<accession>A0A3R7G289</accession>
<dbReference type="GO" id="GO:0036376">
    <property type="term" value="P:sodium ion export across plasma membrane"/>
    <property type="evidence" value="ECO:0007669"/>
    <property type="project" value="TreeGrafter"/>
</dbReference>
<keyword evidence="3 8" id="KW-0812">Transmembrane</keyword>
<dbReference type="InterPro" id="IPR023298">
    <property type="entry name" value="ATPase_P-typ_TM_dom_sf"/>
</dbReference>
<dbReference type="AlphaFoldDB" id="A0A3R7G289"/>
<dbReference type="InterPro" id="IPR023214">
    <property type="entry name" value="HAD_sf"/>
</dbReference>
<dbReference type="EMBL" id="JPWV03000006">
    <property type="protein sequence ID" value="KAG2532113.1"/>
    <property type="molecule type" value="Genomic_DNA"/>
</dbReference>
<protein>
    <recommendedName>
        <fullName evidence="9">Cation-transporting P-type ATPase N-terminal domain-containing protein</fullName>
    </recommendedName>
</protein>
<dbReference type="Pfam" id="PF00690">
    <property type="entry name" value="Cation_ATPase_N"/>
    <property type="match status" value="1"/>
</dbReference>
<dbReference type="InterPro" id="IPR008250">
    <property type="entry name" value="ATPase_P-typ_transduc_dom_A_sf"/>
</dbReference>
<reference evidence="13 14" key="2">
    <citation type="submission" date="2018-07" db="EMBL/GenBank/DDBJ databases">
        <title>Genome sequencing of oomycete isolates from Chile give support for New Zealand origin for Phytophthora kernoviae and make available the first Nothophytophthora sp. genome.</title>
        <authorList>
            <person name="Studholme D.J."/>
            <person name="Sanfuentes E."/>
            <person name="Panda P."/>
            <person name="Hill R."/>
            <person name="Sambles C."/>
            <person name="Grant M."/>
            <person name="Williams N.M."/>
            <person name="Mcdougal R.L."/>
        </authorList>
    </citation>
    <scope>NUCLEOTIDE SEQUENCE [LARGE SCALE GENOMIC DNA]</scope>
    <source>
        <strain evidence="11">Chile2</strain>
        <strain evidence="12">Chile4</strain>
    </source>
</reference>
<dbReference type="InterPro" id="IPR006068">
    <property type="entry name" value="ATPase_P-typ_cation-transptr_C"/>
</dbReference>
<evidence type="ECO:0000256" key="3">
    <source>
        <dbReference type="ARBA" id="ARBA00022692"/>
    </source>
</evidence>
<evidence type="ECO:0000313" key="10">
    <source>
        <dbReference type="EMBL" id="KAG2532113.1"/>
    </source>
</evidence>
<reference evidence="10" key="1">
    <citation type="journal article" date="2015" name="Genom Data">
        <title>Genome sequences of six Phytophthora species associated with forests in New Zealand.</title>
        <authorList>
            <person name="Studholme D.J."/>
            <person name="McDougal R.L."/>
            <person name="Sambles C."/>
            <person name="Hansen E."/>
            <person name="Hardy G."/>
            <person name="Grant M."/>
            <person name="Ganley R.J."/>
            <person name="Williams N.M."/>
        </authorList>
    </citation>
    <scope>NUCLEOTIDE SEQUENCE</scope>
    <source>
        <strain evidence="10">NZFS 2646</strain>
    </source>
</reference>
<evidence type="ECO:0000256" key="8">
    <source>
        <dbReference type="SAM" id="Phobius"/>
    </source>
</evidence>
<feature type="transmembrane region" description="Helical" evidence="8">
    <location>
        <begin position="121"/>
        <end position="142"/>
    </location>
</feature>
<keyword evidence="7 8" id="KW-0472">Membrane</keyword>
<feature type="transmembrane region" description="Helical" evidence="8">
    <location>
        <begin position="624"/>
        <end position="648"/>
    </location>
</feature>
<dbReference type="Proteomes" id="UP000785171">
    <property type="component" value="Unassembled WGS sequence"/>
</dbReference>
<evidence type="ECO:0000256" key="1">
    <source>
        <dbReference type="ARBA" id="ARBA00004651"/>
    </source>
</evidence>
<dbReference type="PRINTS" id="PR00120">
    <property type="entry name" value="HATPASE"/>
</dbReference>
<dbReference type="GO" id="GO:0005391">
    <property type="term" value="F:P-type sodium:potassium-exchanging transporter activity"/>
    <property type="evidence" value="ECO:0007669"/>
    <property type="project" value="TreeGrafter"/>
</dbReference>
<evidence type="ECO:0000313" key="12">
    <source>
        <dbReference type="EMBL" id="RLN85475.1"/>
    </source>
</evidence>
<dbReference type="Proteomes" id="UP000285624">
    <property type="component" value="Unassembled WGS sequence"/>
</dbReference>
<dbReference type="InterPro" id="IPR001757">
    <property type="entry name" value="P_typ_ATPase"/>
</dbReference>
<evidence type="ECO:0000313" key="13">
    <source>
        <dbReference type="Proteomes" id="UP000285624"/>
    </source>
</evidence>
<dbReference type="GO" id="GO:0030007">
    <property type="term" value="P:intracellular potassium ion homeostasis"/>
    <property type="evidence" value="ECO:0007669"/>
    <property type="project" value="TreeGrafter"/>
</dbReference>
<keyword evidence="4" id="KW-0547">Nucleotide-binding</keyword>
<dbReference type="GO" id="GO:1990573">
    <property type="term" value="P:potassium ion import across plasma membrane"/>
    <property type="evidence" value="ECO:0007669"/>
    <property type="project" value="TreeGrafter"/>
</dbReference>
<dbReference type="Pfam" id="PF00122">
    <property type="entry name" value="E1-E2_ATPase"/>
    <property type="match status" value="1"/>
</dbReference>
<comment type="caution">
    <text evidence="11">The sequence shown here is derived from an EMBL/GenBank/DDBJ whole genome shotgun (WGS) entry which is preliminary data.</text>
</comment>
<dbReference type="GO" id="GO:1902600">
    <property type="term" value="P:proton transmembrane transport"/>
    <property type="evidence" value="ECO:0007669"/>
    <property type="project" value="TreeGrafter"/>
</dbReference>
<dbReference type="SUPFAM" id="SSF56784">
    <property type="entry name" value="HAD-like"/>
    <property type="match status" value="1"/>
</dbReference>
<evidence type="ECO:0000256" key="6">
    <source>
        <dbReference type="ARBA" id="ARBA00022989"/>
    </source>
</evidence>
<dbReference type="InterPro" id="IPR004014">
    <property type="entry name" value="ATPase_P-typ_cation-transptr_N"/>
</dbReference>
<feature type="transmembrane region" description="Helical" evidence="8">
    <location>
        <begin position="286"/>
        <end position="307"/>
    </location>
</feature>
<dbReference type="GO" id="GO:0005524">
    <property type="term" value="F:ATP binding"/>
    <property type="evidence" value="ECO:0007669"/>
    <property type="project" value="UniProtKB-KW"/>
</dbReference>
<reference evidence="10" key="3">
    <citation type="submission" date="2020-06" db="EMBL/GenBank/DDBJ databases">
        <authorList>
            <person name="Studholme D.J."/>
        </authorList>
    </citation>
    <scope>NUCLEOTIDE SEQUENCE</scope>
    <source>
        <strain evidence="10">NZFS 2646</strain>
    </source>
</reference>
<dbReference type="PRINTS" id="PR00119">
    <property type="entry name" value="CATATPASE"/>
</dbReference>
<dbReference type="InterPro" id="IPR018303">
    <property type="entry name" value="ATPase_P-typ_P_site"/>
</dbReference>
<dbReference type="GO" id="GO:0016887">
    <property type="term" value="F:ATP hydrolysis activity"/>
    <property type="evidence" value="ECO:0007669"/>
    <property type="project" value="InterPro"/>
</dbReference>
<sequence>MADQKHVECVPMTPTPRVDGGKTSTKEVERYWQAYVQVEDLAKRVPDSRISTVNLEHSQGFSSANVEEARQVCGFNRLTPPKAVPDYVLFLQQFLDMFRILLAVAAVLSLIGYLIDTSENINLYLSIVLFVVVIVSGTTTFLQARSTGKVMDSFKNMLPPQCTAVRDGVNKTIPAEELVVGDLVWVRNGDKVPADMRILLCNNLKVENSSLTGETELINITSSVQDESVAHLECKNIVFNGSLCFDGSALGLVLSIGDSTVIGRIAELATTTATRETNMQREVREFVRFVGILAVVMAGTLFAIGVARKNGKDVVSTFVTDFLVIIVANVPQGLPATITSLLTITAKRMAMLNVFVKRLDCVETLGSISLIATDKTGTLTKNVMTVTDTWAGREFAAQAAGGHLVIELNTTHRVIELLMPSSIPESGLHFALGDYDAAVIHGGVIDHISIEDLKDILSLKAVVFARTTPQHKLQIVEASQELGLCVGVTGDGVNDAPALKQANVGVAMGLNGSDVARQAADIIIMDDNFSSLVRGVEQGRVIYDNLKKTIAYTLTHLWPEIFPLVISLAFGMPYGMTSLQILSIDLGTELGPAISIAYESAECDVMKRPPRDLKKDRLVSKSMLIYAYVVAGMVNAAGCLVAYGSVFWRKGVSFSDLFLSTDDYWKSDAKTFCDEAGGGDFVAGAKLELWVRAEK</sequence>
<evidence type="ECO:0000313" key="11">
    <source>
        <dbReference type="EMBL" id="RLN26086.1"/>
    </source>
</evidence>
<dbReference type="PANTHER" id="PTHR43294">
    <property type="entry name" value="SODIUM/POTASSIUM-TRANSPORTING ATPASE SUBUNIT ALPHA"/>
    <property type="match status" value="1"/>
</dbReference>
<feature type="domain" description="Cation-transporting P-type ATPase N-terminal" evidence="9">
    <location>
        <begin position="40"/>
        <end position="114"/>
    </location>
</feature>
<name>A0A3R7G289_9STRA</name>
<dbReference type="PANTHER" id="PTHR43294:SF21">
    <property type="entry name" value="CATION TRANSPORTING ATPASE"/>
    <property type="match status" value="1"/>
</dbReference>
<dbReference type="GO" id="GO:0006883">
    <property type="term" value="P:intracellular sodium ion homeostasis"/>
    <property type="evidence" value="ECO:0007669"/>
    <property type="project" value="TreeGrafter"/>
</dbReference>
<dbReference type="InterPro" id="IPR050510">
    <property type="entry name" value="Cation_transp_ATPase_P-type"/>
</dbReference>
<keyword evidence="5" id="KW-0067">ATP-binding</keyword>
<evidence type="ECO:0000259" key="9">
    <source>
        <dbReference type="SMART" id="SM00831"/>
    </source>
</evidence>
<dbReference type="Gene3D" id="2.70.150.10">
    <property type="entry name" value="Calcium-transporting ATPase, cytoplasmic transduction domain A"/>
    <property type="match status" value="1"/>
</dbReference>
<dbReference type="Proteomes" id="UP000285883">
    <property type="component" value="Unassembled WGS sequence"/>
</dbReference>